<dbReference type="Pfam" id="PF21044">
    <property type="entry name" value="CIP2A_N"/>
    <property type="match status" value="1"/>
</dbReference>
<dbReference type="PANTHER" id="PTHR23161">
    <property type="entry name" value="PROTEIN CIP2A"/>
    <property type="match status" value="1"/>
</dbReference>
<proteinExistence type="predicted"/>
<accession>A0AAN7NZT0</accession>
<keyword evidence="1" id="KW-0175">Coiled coil</keyword>
<dbReference type="InterPro" id="IPR048701">
    <property type="entry name" value="CIP2A_N"/>
</dbReference>
<dbReference type="EMBL" id="JARPUR010000006">
    <property type="protein sequence ID" value="KAK4873864.1"/>
    <property type="molecule type" value="Genomic_DNA"/>
</dbReference>
<protein>
    <recommendedName>
        <fullName evidence="2">CIP2A N-terminal domain-containing protein</fullName>
    </recommendedName>
</protein>
<dbReference type="InterPro" id="IPR042510">
    <property type="entry name" value="CIP2A"/>
</dbReference>
<evidence type="ECO:0000313" key="3">
    <source>
        <dbReference type="EMBL" id="KAK4873864.1"/>
    </source>
</evidence>
<evidence type="ECO:0000256" key="1">
    <source>
        <dbReference type="SAM" id="Coils"/>
    </source>
</evidence>
<dbReference type="PANTHER" id="PTHR23161:SF2">
    <property type="entry name" value="PROTEIN CIP2A"/>
    <property type="match status" value="1"/>
</dbReference>
<reference evidence="4" key="1">
    <citation type="submission" date="2023-01" db="EMBL/GenBank/DDBJ databases">
        <title>Key to firefly adult light organ development and bioluminescence: homeobox transcription factors regulate luciferase expression and transportation to peroxisome.</title>
        <authorList>
            <person name="Fu X."/>
        </authorList>
    </citation>
    <scope>NUCLEOTIDE SEQUENCE [LARGE SCALE GENOMIC DNA]</scope>
</reference>
<sequence length="819" mass="93572">MKAKESKMSATLEGSGVTTNDKYYNMKQFINTVRDYVQTRAEDSANLLNRHLQLISVTIDLSAFDPHTNVVAEFFVSLYELLSIIESGSLLAWCCVNVLSAACKNSAARMALINTYQFLPLLSRLLGNQLTTEKKVRLLTLMQELTCGIKISWQIPHLPHLMSTLTRWIEHAEEKIVTLSLAVLVNLCYKNLPAVYTLSRCVDIKKFVHLCIPLKGLKIEVHVCKLLIILDYMNGKVPEGAFLKLIGVTFKSLIEAFKARDSILLRHIVEFFLDMWDHNNHGGVLQNFDNYDSEIDNLISELENTSQGGDGDLFLDNGAECMTLAFAFLHFIIKLRRPNLPGLDSRLVNLALNWIQVDFVSSDALAILRTVAVNATEETCIILNPFLNSLPLLLLSITNGEEEIPTHIENNKRLCSLMELLRALMKAEITRRRVLTILKEDVFMKIFMPLIGCSSPRTRASNMNTSSAEAILLYVNSIALIHELLTYDEYWIGFFTDLMQHKQIHMILAQALYNGSKEIKTLILRMSPVPNFPINEISSAMCELHPLLQADSTIQNDDNSQIDNNLCFPMMSVTQVERLDEIMNKMKEAYEQNNLMNISTSDVMELYEYKLATMSHAERAALASVEAASLRCTHLQHRTAQLTAELSRLHQLLLHTQQCHEETLKAKDEFVLKSNQLQEWLDLERNKYNTQLTIKEKCINEKTQTLENTMKLLREIEKEKNSLEEKNLELKRVVTKLENNLTKKETLLEINEELLVKANKDIDRLREVVSQLEKQVKRSESELAARMRELTEVSKDLHNCKSILGTITQLTKSQYPKHM</sequence>
<gene>
    <name evidence="3" type="ORF">RN001_013224</name>
</gene>
<evidence type="ECO:0000259" key="2">
    <source>
        <dbReference type="Pfam" id="PF21044"/>
    </source>
</evidence>
<dbReference type="AlphaFoldDB" id="A0AAN7NZT0"/>
<organism evidence="3 4">
    <name type="scientific">Aquatica leii</name>
    <dbReference type="NCBI Taxonomy" id="1421715"/>
    <lineage>
        <taxon>Eukaryota</taxon>
        <taxon>Metazoa</taxon>
        <taxon>Ecdysozoa</taxon>
        <taxon>Arthropoda</taxon>
        <taxon>Hexapoda</taxon>
        <taxon>Insecta</taxon>
        <taxon>Pterygota</taxon>
        <taxon>Neoptera</taxon>
        <taxon>Endopterygota</taxon>
        <taxon>Coleoptera</taxon>
        <taxon>Polyphaga</taxon>
        <taxon>Elateriformia</taxon>
        <taxon>Elateroidea</taxon>
        <taxon>Lampyridae</taxon>
        <taxon>Luciolinae</taxon>
        <taxon>Aquatica</taxon>
    </lineage>
</organism>
<evidence type="ECO:0000313" key="4">
    <source>
        <dbReference type="Proteomes" id="UP001353858"/>
    </source>
</evidence>
<feature type="domain" description="CIP2A N-terminal" evidence="2">
    <location>
        <begin position="40"/>
        <end position="301"/>
    </location>
</feature>
<comment type="caution">
    <text evidence="3">The sequence shown here is derived from an EMBL/GenBank/DDBJ whole genome shotgun (WGS) entry which is preliminary data.</text>
</comment>
<feature type="coiled-coil region" evidence="1">
    <location>
        <begin position="699"/>
        <end position="789"/>
    </location>
</feature>
<keyword evidence="4" id="KW-1185">Reference proteome</keyword>
<dbReference type="Proteomes" id="UP001353858">
    <property type="component" value="Unassembled WGS sequence"/>
</dbReference>
<name>A0AAN7NZT0_9COLE</name>